<comment type="caution">
    <text evidence="3">The sequence shown here is derived from an EMBL/GenBank/DDBJ whole genome shotgun (WGS) entry which is preliminary data.</text>
</comment>
<name>A0ABD6DJR1_9EURY</name>
<dbReference type="RefSeq" id="WP_256401336.1">
    <property type="nucleotide sequence ID" value="NZ_JANHJR010000003.1"/>
</dbReference>
<feature type="compositionally biased region" description="Polar residues" evidence="1">
    <location>
        <begin position="155"/>
        <end position="171"/>
    </location>
</feature>
<dbReference type="InterPro" id="IPR013373">
    <property type="entry name" value="Flagellin/pilin_N_arc"/>
</dbReference>
<feature type="domain" description="Archaeal Type IV pilin N-terminal" evidence="2">
    <location>
        <begin position="11"/>
        <end position="82"/>
    </location>
</feature>
<proteinExistence type="predicted"/>
<accession>A0ABD6DJR1</accession>
<reference evidence="3 4" key="1">
    <citation type="journal article" date="2019" name="Int. J. Syst. Evol. Microbiol.">
        <title>The Global Catalogue of Microorganisms (GCM) 10K type strain sequencing project: providing services to taxonomists for standard genome sequencing and annotation.</title>
        <authorList>
            <consortium name="The Broad Institute Genomics Platform"/>
            <consortium name="The Broad Institute Genome Sequencing Center for Infectious Disease"/>
            <person name="Wu L."/>
            <person name="Ma J."/>
        </authorList>
    </citation>
    <scope>NUCLEOTIDE SEQUENCE [LARGE SCALE GENOMIC DNA]</scope>
    <source>
        <strain evidence="3 4">CGMCC 1.10390</strain>
    </source>
</reference>
<evidence type="ECO:0000313" key="3">
    <source>
        <dbReference type="EMBL" id="MFD1646579.1"/>
    </source>
</evidence>
<dbReference type="Pfam" id="PF07790">
    <property type="entry name" value="Pilin_N"/>
    <property type="match status" value="1"/>
</dbReference>
<feature type="region of interest" description="Disordered" evidence="1">
    <location>
        <begin position="142"/>
        <end position="178"/>
    </location>
</feature>
<dbReference type="EMBL" id="JBHUDO010000003">
    <property type="protein sequence ID" value="MFD1646579.1"/>
    <property type="molecule type" value="Genomic_DNA"/>
</dbReference>
<dbReference type="NCBIfam" id="TIGR02537">
    <property type="entry name" value="arch_flag_Nterm"/>
    <property type="match status" value="1"/>
</dbReference>
<dbReference type="Gene3D" id="2.60.120.430">
    <property type="entry name" value="Galactose-binding lectin"/>
    <property type="match status" value="1"/>
</dbReference>
<evidence type="ECO:0000313" key="4">
    <source>
        <dbReference type="Proteomes" id="UP001597034"/>
    </source>
</evidence>
<evidence type="ECO:0000259" key="2">
    <source>
        <dbReference type="Pfam" id="PF07790"/>
    </source>
</evidence>
<sequence>MRRGRGQSAPIGTLLMVALVLVAAGAAGVVIFDLSPDLLGNAPSASIDVSVEGNGPDAQTLVVSHQGGDDLRIEEFDVVVRDGNSTSRMALSAFGNRSGTSDGIVDAGDSLRTTQLLSGPTTVQLIHRPTDAVVDEQRVTLPSASSPSVVDFESSAPTQSFESNQDGTGDTTVEDSGATVSMEGNQWKYIERDYTVTENTTLVFEFRSTSMGEIHGIGLEDDQDQTGGRVIEVYGDQYWGHDVANFDGLERYQQSDGWVRYEVPIGDHYEANGYDGNTEYIVFITDCDTNSGCTPDREDPPNSRFRNVRIYENDSSASLAPVSVA</sequence>
<dbReference type="Proteomes" id="UP001597034">
    <property type="component" value="Unassembled WGS sequence"/>
</dbReference>
<organism evidence="3 4">
    <name type="scientific">Haloarchaeobius litoreus</name>
    <dbReference type="NCBI Taxonomy" id="755306"/>
    <lineage>
        <taxon>Archaea</taxon>
        <taxon>Methanobacteriati</taxon>
        <taxon>Methanobacteriota</taxon>
        <taxon>Stenosarchaea group</taxon>
        <taxon>Halobacteria</taxon>
        <taxon>Halobacteriales</taxon>
        <taxon>Halorubellaceae</taxon>
        <taxon>Haloarchaeobius</taxon>
    </lineage>
</organism>
<keyword evidence="4" id="KW-1185">Reference proteome</keyword>
<evidence type="ECO:0000256" key="1">
    <source>
        <dbReference type="SAM" id="MobiDB-lite"/>
    </source>
</evidence>
<dbReference type="AlphaFoldDB" id="A0ABD6DJR1"/>
<gene>
    <name evidence="3" type="ORF">ACFSBL_12890</name>
</gene>
<protein>
    <submittedName>
        <fullName evidence="3">Type IV pilin</fullName>
    </submittedName>
</protein>
<dbReference type="InterPro" id="IPR012859">
    <property type="entry name" value="Pilin_N_archaeal"/>
</dbReference>